<organism evidence="2 3">
    <name type="scientific">Onchocerca volvulus</name>
    <dbReference type="NCBI Taxonomy" id="6282"/>
    <lineage>
        <taxon>Eukaryota</taxon>
        <taxon>Metazoa</taxon>
        <taxon>Ecdysozoa</taxon>
        <taxon>Nematoda</taxon>
        <taxon>Chromadorea</taxon>
        <taxon>Rhabditida</taxon>
        <taxon>Spirurina</taxon>
        <taxon>Spiruromorpha</taxon>
        <taxon>Filarioidea</taxon>
        <taxon>Onchocercidae</taxon>
        <taxon>Onchocerca</taxon>
    </lineage>
</organism>
<keyword evidence="1" id="KW-0472">Membrane</keyword>
<protein>
    <submittedName>
        <fullName evidence="2">Uncharacterized protein</fullName>
    </submittedName>
</protein>
<reference evidence="3" key="1">
    <citation type="submission" date="2013-10" db="EMBL/GenBank/DDBJ databases">
        <title>Genome sequencing of Onchocerca volvulus.</title>
        <authorList>
            <person name="Cotton J."/>
            <person name="Tsai J."/>
            <person name="Stanley E."/>
            <person name="Tracey A."/>
            <person name="Holroyd N."/>
            <person name="Lustigman S."/>
            <person name="Berriman M."/>
        </authorList>
    </citation>
    <scope>NUCLEOTIDE SEQUENCE</scope>
</reference>
<name>A0A8R1TRW4_ONCVO</name>
<feature type="transmembrane region" description="Helical" evidence="1">
    <location>
        <begin position="104"/>
        <end position="126"/>
    </location>
</feature>
<dbReference type="AlphaFoldDB" id="A0A8R1TRW4"/>
<keyword evidence="1" id="KW-0812">Transmembrane</keyword>
<evidence type="ECO:0000256" key="1">
    <source>
        <dbReference type="SAM" id="Phobius"/>
    </source>
</evidence>
<dbReference type="EMBL" id="CMVM020000122">
    <property type="status" value="NOT_ANNOTATED_CDS"/>
    <property type="molecule type" value="Genomic_DNA"/>
</dbReference>
<proteinExistence type="predicted"/>
<keyword evidence="3" id="KW-1185">Reference proteome</keyword>
<dbReference type="Proteomes" id="UP000024404">
    <property type="component" value="Unassembled WGS sequence"/>
</dbReference>
<evidence type="ECO:0000313" key="3">
    <source>
        <dbReference type="Proteomes" id="UP000024404"/>
    </source>
</evidence>
<evidence type="ECO:0000313" key="2">
    <source>
        <dbReference type="EnsemblMetazoa" id="OVOC3833.1"/>
    </source>
</evidence>
<reference evidence="2" key="2">
    <citation type="submission" date="2022-06" db="UniProtKB">
        <authorList>
            <consortium name="EnsemblMetazoa"/>
        </authorList>
    </citation>
    <scope>IDENTIFICATION</scope>
</reference>
<keyword evidence="1" id="KW-1133">Transmembrane helix</keyword>
<accession>A0A8R1TRW4</accession>
<dbReference type="EnsemblMetazoa" id="OVOC3833.1">
    <property type="protein sequence ID" value="OVOC3833.1"/>
    <property type="gene ID" value="WBGene00240642"/>
</dbReference>
<sequence length="137" mass="15698">MDDGRFAKQQTKLKNIKQLKAAVWEVTNRPFVVADAPSPHVLLSLSKTTLNFKSSHFSSFLYISDHVTSYYHIPCPLTSESNVRHSRSGYKQQPLGVNLYFKHYLLLVLLLLLLIVYSLSSFGTIYNCCNICISYYK</sequence>